<evidence type="ECO:0000313" key="8">
    <source>
        <dbReference type="EMBL" id="KAJ3252355.1"/>
    </source>
</evidence>
<dbReference type="AlphaFoldDB" id="A0AAD5UA69"/>
<name>A0AAD5UA69_9FUNG</name>
<dbReference type="InterPro" id="IPR036249">
    <property type="entry name" value="Thioredoxin-like_sf"/>
</dbReference>
<dbReference type="EMBL" id="JADGKB010000144">
    <property type="protein sequence ID" value="KAJ3252355.1"/>
    <property type="molecule type" value="Genomic_DNA"/>
</dbReference>
<evidence type="ECO:0000256" key="4">
    <source>
        <dbReference type="ARBA" id="ARBA00023787"/>
    </source>
</evidence>
<dbReference type="Gene3D" id="3.40.30.10">
    <property type="entry name" value="Glutaredoxin"/>
    <property type="match status" value="1"/>
</dbReference>
<gene>
    <name evidence="8" type="ORF">HK103_001616</name>
</gene>
<evidence type="ECO:0000256" key="7">
    <source>
        <dbReference type="ARBA" id="ARBA00032129"/>
    </source>
</evidence>
<dbReference type="Proteomes" id="UP001210925">
    <property type="component" value="Unassembled WGS sequence"/>
</dbReference>
<evidence type="ECO:0000256" key="5">
    <source>
        <dbReference type="ARBA" id="ARBA00023849"/>
    </source>
</evidence>
<sequence>MKLPDIKLINLATKEVTSTSSIVKKPTLFLIVRRPGCFLCREQAAKVSFFRKDIKKFGLDMAAIFKEELGTEEFKPTYWRDSMYIDESREFYKFVNGGKISSSSVLGLVHPESLKNGMRATNDGYSGNLVGEGFVLGGVCVVDKDGNSVYEYAEKHFGDHAPIEQVLDACKQFADDKGNYYSHRR</sequence>
<dbReference type="PANTHER" id="PTHR28630:SF31">
    <property type="entry name" value="PEROXIREDOXIN-LIKE 2A"/>
    <property type="match status" value="1"/>
</dbReference>
<keyword evidence="9" id="KW-1185">Reference proteome</keyword>
<comment type="caution">
    <text evidence="8">The sequence shown here is derived from an EMBL/GenBank/DDBJ whole genome shotgun (WGS) entry which is preliminary data.</text>
</comment>
<comment type="similarity">
    <text evidence="4">Belongs to the peroxiredoxin-like PRXL2 family. PRXL2A subfamily.</text>
</comment>
<evidence type="ECO:0000313" key="9">
    <source>
        <dbReference type="Proteomes" id="UP001210925"/>
    </source>
</evidence>
<organism evidence="8 9">
    <name type="scientific">Boothiomyces macroporosus</name>
    <dbReference type="NCBI Taxonomy" id="261099"/>
    <lineage>
        <taxon>Eukaryota</taxon>
        <taxon>Fungi</taxon>
        <taxon>Fungi incertae sedis</taxon>
        <taxon>Chytridiomycota</taxon>
        <taxon>Chytridiomycota incertae sedis</taxon>
        <taxon>Chytridiomycetes</taxon>
        <taxon>Rhizophydiales</taxon>
        <taxon>Terramycetaceae</taxon>
        <taxon>Boothiomyces</taxon>
    </lineage>
</organism>
<comment type="subcellular location">
    <subcellularLocation>
        <location evidence="1">Cytoplasm</location>
    </subcellularLocation>
</comment>
<accession>A0AAD5UA69</accession>
<evidence type="ECO:0000256" key="3">
    <source>
        <dbReference type="ARBA" id="ARBA00023284"/>
    </source>
</evidence>
<proteinExistence type="inferred from homology"/>
<evidence type="ECO:0000256" key="2">
    <source>
        <dbReference type="ARBA" id="ARBA00022490"/>
    </source>
</evidence>
<dbReference type="Pfam" id="PF13911">
    <property type="entry name" value="AhpC-TSA_2"/>
    <property type="match status" value="1"/>
</dbReference>
<protein>
    <recommendedName>
        <fullName evidence="5">Peroxiredoxin-like 2A</fullName>
    </recommendedName>
    <alternativeName>
        <fullName evidence="7">Peroxiredoxin-like 2 activated in M-CSF stimulated monocytes</fullName>
    </alternativeName>
    <alternativeName>
        <fullName evidence="6">Redox-regulatory protein FAM213A</fullName>
    </alternativeName>
</protein>
<reference evidence="8" key="1">
    <citation type="submission" date="2020-05" db="EMBL/GenBank/DDBJ databases">
        <title>Phylogenomic resolution of chytrid fungi.</title>
        <authorList>
            <person name="Stajich J.E."/>
            <person name="Amses K."/>
            <person name="Simmons R."/>
            <person name="Seto K."/>
            <person name="Myers J."/>
            <person name="Bonds A."/>
            <person name="Quandt C.A."/>
            <person name="Barry K."/>
            <person name="Liu P."/>
            <person name="Grigoriev I."/>
            <person name="Longcore J.E."/>
            <person name="James T.Y."/>
        </authorList>
    </citation>
    <scope>NUCLEOTIDE SEQUENCE</scope>
    <source>
        <strain evidence="8">PLAUS21</strain>
    </source>
</reference>
<dbReference type="PANTHER" id="PTHR28630">
    <property type="match status" value="1"/>
</dbReference>
<evidence type="ECO:0000256" key="6">
    <source>
        <dbReference type="ARBA" id="ARBA00032058"/>
    </source>
</evidence>
<dbReference type="SUPFAM" id="SSF52833">
    <property type="entry name" value="Thioredoxin-like"/>
    <property type="match status" value="1"/>
</dbReference>
<dbReference type="InterPro" id="IPR032801">
    <property type="entry name" value="PXL2A/B/C"/>
</dbReference>
<keyword evidence="3" id="KW-0676">Redox-active center</keyword>
<evidence type="ECO:0000256" key="1">
    <source>
        <dbReference type="ARBA" id="ARBA00004496"/>
    </source>
</evidence>
<keyword evidence="2" id="KW-0963">Cytoplasm</keyword>
<dbReference type="GO" id="GO:0005737">
    <property type="term" value="C:cytoplasm"/>
    <property type="evidence" value="ECO:0007669"/>
    <property type="project" value="UniProtKB-SubCell"/>
</dbReference>